<dbReference type="InterPro" id="IPR052982">
    <property type="entry name" value="SRP1/TIP1-like"/>
</dbReference>
<feature type="signal peptide" evidence="3">
    <location>
        <begin position="1"/>
        <end position="19"/>
    </location>
</feature>
<evidence type="ECO:0000256" key="1">
    <source>
        <dbReference type="ARBA" id="ARBA00022729"/>
    </source>
</evidence>
<proteinExistence type="predicted"/>
<dbReference type="PANTHER" id="PTHR40633">
    <property type="entry name" value="MATRIX PROTEIN, PUTATIVE (AFU_ORTHOLOGUE AFUA_8G05410)-RELATED"/>
    <property type="match status" value="1"/>
</dbReference>
<feature type="chain" id="PRO_5014804975" description="Yeast cell wall synthesis Kre9/Knh1-like N-terminal domain-containing protein" evidence="3">
    <location>
        <begin position="20"/>
        <end position="277"/>
    </location>
</feature>
<feature type="region of interest" description="Disordered" evidence="2">
    <location>
        <begin position="205"/>
        <end position="248"/>
    </location>
</feature>
<evidence type="ECO:0000313" key="5">
    <source>
        <dbReference type="EMBL" id="CEI64069.1"/>
    </source>
</evidence>
<dbReference type="OrthoDB" id="2260257at2759"/>
<dbReference type="PANTHER" id="PTHR40633:SF1">
    <property type="entry name" value="GPI ANCHORED SERINE-THREONINE RICH PROTEIN (AFU_ORTHOLOGUE AFUA_1G03630)"/>
    <property type="match status" value="1"/>
</dbReference>
<accession>A0A2L2T3E9</accession>
<dbReference type="Proteomes" id="UP000245910">
    <property type="component" value="Chromosome I"/>
</dbReference>
<feature type="compositionally biased region" description="Basic and acidic residues" evidence="2">
    <location>
        <begin position="125"/>
        <end position="146"/>
    </location>
</feature>
<dbReference type="InterPro" id="IPR018466">
    <property type="entry name" value="Kre9/Knh1-like_N"/>
</dbReference>
<evidence type="ECO:0000313" key="6">
    <source>
        <dbReference type="Proteomes" id="UP000245910"/>
    </source>
</evidence>
<evidence type="ECO:0000259" key="4">
    <source>
        <dbReference type="Pfam" id="PF10342"/>
    </source>
</evidence>
<dbReference type="EMBL" id="LN649229">
    <property type="protein sequence ID" value="CEI64069.1"/>
    <property type="molecule type" value="Genomic_DNA"/>
</dbReference>
<name>A0A2L2T3E9_9HYPO</name>
<dbReference type="Pfam" id="PF10342">
    <property type="entry name" value="Kre9_KNH"/>
    <property type="match status" value="1"/>
</dbReference>
<protein>
    <recommendedName>
        <fullName evidence="4">Yeast cell wall synthesis Kre9/Knh1-like N-terminal domain-containing protein</fullName>
    </recommendedName>
</protein>
<organism evidence="5 6">
    <name type="scientific">Fusarium venenatum</name>
    <dbReference type="NCBI Taxonomy" id="56646"/>
    <lineage>
        <taxon>Eukaryota</taxon>
        <taxon>Fungi</taxon>
        <taxon>Dikarya</taxon>
        <taxon>Ascomycota</taxon>
        <taxon>Pezizomycotina</taxon>
        <taxon>Sordariomycetes</taxon>
        <taxon>Hypocreomycetidae</taxon>
        <taxon>Hypocreales</taxon>
        <taxon>Nectriaceae</taxon>
        <taxon>Fusarium</taxon>
    </lineage>
</organism>
<dbReference type="KEGG" id="fvn:FVRRES_00581"/>
<reference evidence="6" key="1">
    <citation type="submission" date="2014-10" db="EMBL/GenBank/DDBJ databases">
        <authorList>
            <person name="King R."/>
        </authorList>
    </citation>
    <scope>NUCLEOTIDE SEQUENCE [LARGE SCALE GENOMIC DNA]</scope>
    <source>
        <strain evidence="6">A3/5</strain>
    </source>
</reference>
<dbReference type="RefSeq" id="XP_025587789.1">
    <property type="nucleotide sequence ID" value="XM_025734276.2"/>
</dbReference>
<keyword evidence="1 3" id="KW-0732">Signal</keyword>
<sequence length="277" mass="29099">MQFTISAAALMALATQALAQVADFDPVLTPSNWEQVKTGETLEITWQAKPKYSGEKISISLIGGATQNTQVPIKTIATGVDNDAASFSWAIDSSVGTNNVYGLVLKLESNPEVFQYSFPFKIEGGKAEEKPSETEEKPAETKKDDYELPTEAPKPTKEAYPVPHTTVVAVHETVTVPCNTTTVGGSPTTFVPVVKTHYPIPPPAHQAPPANNNGTAPHPPVYTAPAQPNVPVVPTQPAGQPPVYGQPTPTPVPVSGAARFGAPVAVIAGLVMAAFAL</sequence>
<evidence type="ECO:0000256" key="2">
    <source>
        <dbReference type="SAM" id="MobiDB-lite"/>
    </source>
</evidence>
<dbReference type="AlphaFoldDB" id="A0A2L2T3E9"/>
<dbReference type="GeneID" id="37252225"/>
<dbReference type="STRING" id="56646.A0A2L2T3E9"/>
<keyword evidence="6" id="KW-1185">Reference proteome</keyword>
<feature type="domain" description="Yeast cell wall synthesis Kre9/Knh1-like N-terminal" evidence="4">
    <location>
        <begin position="29"/>
        <end position="122"/>
    </location>
</feature>
<evidence type="ECO:0000256" key="3">
    <source>
        <dbReference type="SAM" id="SignalP"/>
    </source>
</evidence>
<feature type="region of interest" description="Disordered" evidence="2">
    <location>
        <begin position="125"/>
        <end position="159"/>
    </location>
</feature>